<gene>
    <name evidence="3" type="ORF">DFR41_105201</name>
</gene>
<reference evidence="3 4" key="1">
    <citation type="submission" date="2018-07" db="EMBL/GenBank/DDBJ databases">
        <title>Genomic Encyclopedia of Type Strains, Phase IV (KMG-IV): sequencing the most valuable type-strain genomes for metagenomic binning, comparative biology and taxonomic classification.</title>
        <authorList>
            <person name="Goeker M."/>
        </authorList>
    </citation>
    <scope>NUCLEOTIDE SEQUENCE [LARGE SCALE GENOMIC DNA]</scope>
    <source>
        <strain evidence="3 4">DSM 21352</strain>
    </source>
</reference>
<evidence type="ECO:0000313" key="3">
    <source>
        <dbReference type="EMBL" id="RDI24286.1"/>
    </source>
</evidence>
<dbReference type="RefSeq" id="WP_114803272.1">
    <property type="nucleotide sequence ID" value="NZ_QQAV01000005.1"/>
</dbReference>
<evidence type="ECO:0000313" key="4">
    <source>
        <dbReference type="Proteomes" id="UP000255265"/>
    </source>
</evidence>
<organism evidence="3 4">
    <name type="scientific">Pseudacidovorax intermedius</name>
    <dbReference type="NCBI Taxonomy" id="433924"/>
    <lineage>
        <taxon>Bacteria</taxon>
        <taxon>Pseudomonadati</taxon>
        <taxon>Pseudomonadota</taxon>
        <taxon>Betaproteobacteria</taxon>
        <taxon>Burkholderiales</taxon>
        <taxon>Comamonadaceae</taxon>
        <taxon>Pseudacidovorax</taxon>
    </lineage>
</organism>
<accession>A0A370FE17</accession>
<name>A0A370FE17_9BURK</name>
<dbReference type="Gene3D" id="3.40.30.10">
    <property type="entry name" value="Glutaredoxin"/>
    <property type="match status" value="1"/>
</dbReference>
<dbReference type="EMBL" id="QQAV01000005">
    <property type="protein sequence ID" value="RDI24286.1"/>
    <property type="molecule type" value="Genomic_DNA"/>
</dbReference>
<dbReference type="Proteomes" id="UP000255265">
    <property type="component" value="Unassembled WGS sequence"/>
</dbReference>
<comment type="similarity">
    <text evidence="1">Belongs to the HupG/HyaE family.</text>
</comment>
<feature type="region of interest" description="Disordered" evidence="2">
    <location>
        <begin position="1"/>
        <end position="20"/>
    </location>
</feature>
<proteinExistence type="inferred from homology"/>
<dbReference type="InterPro" id="IPR010893">
    <property type="entry name" value="NiFe-hyd_mat_HyaE"/>
</dbReference>
<evidence type="ECO:0000256" key="1">
    <source>
        <dbReference type="ARBA" id="ARBA00009004"/>
    </source>
</evidence>
<dbReference type="Pfam" id="PF07449">
    <property type="entry name" value="HyaE"/>
    <property type="match status" value="1"/>
</dbReference>
<dbReference type="CDD" id="cd02965">
    <property type="entry name" value="HyaE"/>
    <property type="match status" value="1"/>
</dbReference>
<dbReference type="SUPFAM" id="SSF52833">
    <property type="entry name" value="Thioredoxin-like"/>
    <property type="match status" value="1"/>
</dbReference>
<dbReference type="OrthoDB" id="6560050at2"/>
<keyword evidence="4" id="KW-1185">Reference proteome</keyword>
<comment type="caution">
    <text evidence="3">The sequence shown here is derived from an EMBL/GenBank/DDBJ whole genome shotgun (WGS) entry which is preliminary data.</text>
</comment>
<sequence length="162" mass="17324">MSTESLLSLPVQAPKSVPDTSPLVSRLAESCGATWVDADTLDAWAAEGGDRVVLLAGDPVRHPEGLDVAVVLPELQRSLPGRFAIGVVRRHNEEAVARRYGAQRWPTLLFLRDGQYVTTLPGMHDWDVFLRKTEEALAAPVSRPPGIGIPLVSAAADGAGCH</sequence>
<evidence type="ECO:0000256" key="2">
    <source>
        <dbReference type="SAM" id="MobiDB-lite"/>
    </source>
</evidence>
<dbReference type="AlphaFoldDB" id="A0A370FE17"/>
<dbReference type="InterPro" id="IPR036249">
    <property type="entry name" value="Thioredoxin-like_sf"/>
</dbReference>
<protein>
    <submittedName>
        <fullName evidence="3">Hydrogenase-1 operon protein HyaE</fullName>
    </submittedName>
</protein>